<accession>A0A699GWK5</accession>
<proteinExistence type="predicted"/>
<organism evidence="4">
    <name type="scientific">Tanacetum cinerariifolium</name>
    <name type="common">Dalmatian daisy</name>
    <name type="synonym">Chrysanthemum cinerariifolium</name>
    <dbReference type="NCBI Taxonomy" id="118510"/>
    <lineage>
        <taxon>Eukaryota</taxon>
        <taxon>Viridiplantae</taxon>
        <taxon>Streptophyta</taxon>
        <taxon>Embryophyta</taxon>
        <taxon>Tracheophyta</taxon>
        <taxon>Spermatophyta</taxon>
        <taxon>Magnoliopsida</taxon>
        <taxon>eudicotyledons</taxon>
        <taxon>Gunneridae</taxon>
        <taxon>Pentapetalae</taxon>
        <taxon>asterids</taxon>
        <taxon>campanulids</taxon>
        <taxon>Asterales</taxon>
        <taxon>Asteraceae</taxon>
        <taxon>Asteroideae</taxon>
        <taxon>Anthemideae</taxon>
        <taxon>Anthemidinae</taxon>
        <taxon>Tanacetum</taxon>
    </lineage>
</organism>
<reference evidence="4" key="1">
    <citation type="journal article" date="2019" name="Sci. Rep.">
        <title>Draft genome of Tanacetum cinerariifolium, the natural source of mosquito coil.</title>
        <authorList>
            <person name="Yamashiro T."/>
            <person name="Shiraishi A."/>
            <person name="Satake H."/>
            <person name="Nakayama K."/>
        </authorList>
    </citation>
    <scope>NUCLEOTIDE SEQUENCE</scope>
</reference>
<feature type="region of interest" description="Disordered" evidence="2">
    <location>
        <begin position="611"/>
        <end position="631"/>
    </location>
</feature>
<dbReference type="GO" id="GO:0003676">
    <property type="term" value="F:nucleic acid binding"/>
    <property type="evidence" value="ECO:0007669"/>
    <property type="project" value="InterPro"/>
</dbReference>
<dbReference type="Pfam" id="PF07727">
    <property type="entry name" value="RVT_2"/>
    <property type="match status" value="2"/>
</dbReference>
<dbReference type="InterPro" id="IPR013103">
    <property type="entry name" value="RVT_2"/>
</dbReference>
<feature type="region of interest" description="Disordered" evidence="2">
    <location>
        <begin position="325"/>
        <end position="372"/>
    </location>
</feature>
<dbReference type="GO" id="GO:0008270">
    <property type="term" value="F:zinc ion binding"/>
    <property type="evidence" value="ECO:0007669"/>
    <property type="project" value="UniProtKB-KW"/>
</dbReference>
<feature type="region of interest" description="Disordered" evidence="2">
    <location>
        <begin position="774"/>
        <end position="799"/>
    </location>
</feature>
<dbReference type="PANTHER" id="PTHR11439">
    <property type="entry name" value="GAG-POL-RELATED RETROTRANSPOSON"/>
    <property type="match status" value="1"/>
</dbReference>
<evidence type="ECO:0000259" key="3">
    <source>
        <dbReference type="PROSITE" id="PS50158"/>
    </source>
</evidence>
<feature type="domain" description="CCHC-type" evidence="3">
    <location>
        <begin position="650"/>
        <end position="663"/>
    </location>
</feature>
<feature type="compositionally biased region" description="Polar residues" evidence="2">
    <location>
        <begin position="356"/>
        <end position="372"/>
    </location>
</feature>
<evidence type="ECO:0000256" key="2">
    <source>
        <dbReference type="SAM" id="MobiDB-lite"/>
    </source>
</evidence>
<keyword evidence="1" id="KW-0862">Zinc</keyword>
<dbReference type="AlphaFoldDB" id="A0A699GWK5"/>
<dbReference type="SUPFAM" id="SSF56672">
    <property type="entry name" value="DNA/RNA polymerases"/>
    <property type="match status" value="1"/>
</dbReference>
<feature type="compositionally biased region" description="Polar residues" evidence="2">
    <location>
        <begin position="619"/>
        <end position="629"/>
    </location>
</feature>
<feature type="compositionally biased region" description="Polar residues" evidence="2">
    <location>
        <begin position="775"/>
        <end position="793"/>
    </location>
</feature>
<evidence type="ECO:0000313" key="4">
    <source>
        <dbReference type="EMBL" id="GEW57315.1"/>
    </source>
</evidence>
<name>A0A699GWK5_TANCI</name>
<dbReference type="EMBL" id="BKCJ010064159">
    <property type="protein sequence ID" value="GEW57315.1"/>
    <property type="molecule type" value="Genomic_DNA"/>
</dbReference>
<gene>
    <name evidence="4" type="ORF">Tci_229291</name>
</gene>
<dbReference type="PROSITE" id="PS50158">
    <property type="entry name" value="ZF_CCHC"/>
    <property type="match status" value="1"/>
</dbReference>
<evidence type="ECO:0000256" key="1">
    <source>
        <dbReference type="PROSITE-ProRule" id="PRU00047"/>
    </source>
</evidence>
<protein>
    <submittedName>
        <fullName evidence="4">Putative ribonuclease H-like domain-containing protein</fullName>
    </submittedName>
</protein>
<comment type="caution">
    <text evidence="4">The sequence shown here is derived from an EMBL/GenBank/DDBJ whole genome shotgun (WGS) entry which is preliminary data.</text>
</comment>
<keyword evidence="1" id="KW-0479">Metal-binding</keyword>
<dbReference type="InterPro" id="IPR043502">
    <property type="entry name" value="DNA/RNA_pol_sf"/>
</dbReference>
<dbReference type="InterPro" id="IPR001878">
    <property type="entry name" value="Znf_CCHC"/>
</dbReference>
<dbReference type="CDD" id="cd09272">
    <property type="entry name" value="RNase_HI_RT_Ty1"/>
    <property type="match status" value="1"/>
</dbReference>
<sequence>MFAPVARIEVIRLFLAYAAHKNFTVFQMDVKTAFLNGILKEEVYVGQPPGFVNTQYPYHVYALDKALYVPTPMVEQAKLKLDLIGQPVDHTDYRNMVGSLMYVTLSRPDIMFPTCMCARYQANPNEHHVSAVKRIFRYLKRTINLRLWYPKDYGFDLTAYSDADHVGCYLNRKSTSGSVQFLGDKLMCWSSKKQNCVSISTAESEYVVVSGCCAQVLWMRTQLTDYGFFYDKVLIYYDSKSAIAISYNPVQHTRTKNICVRCQSLLSQLQIHGVGVSTEDANQKFLRSLPSSWSQLSLIMRTKPGVDTLNFDDLYNNLRVFKSDVKGSTGSSSSSQNVAFVSSENTSSSNEVNTTYGGSTSPVHNSQKEGSSSYTDDLMYSFFADQSSGPQLDHEDHEQVDEFDLEEMDLKWQVFMISTRLKKFYKKTRRKLPFDAKEPVGFDKSKTGHAKDETGDYALMFYNSSNSGSNTKMSAKDKSGLGYGSQIHDGVLSYENEIFASVVNRNYMPPKFDFRIDETNLPMVQNSLQLGNLMLKPVILILVTLITLESVPKPVANEPKAVSKPKVWFDAPIIEEYESDSDDEHVTIPSKEQEKPTFAFVNTVEHIKNPRQTVKEQHTCSQNPKPNNRNWDDLVSKRIGLGYGFTKKACFVCGSFSHLNRDCDFHEKRMAKQIELNKKRDNPHQTLKRKGIVDSGCSRHMTGNKAYLVDYQDFNGGPVGFGGIKREYNNARTPQQNGVAERNNMNLSKFGEKSDEGFLVGYSLSSKAFRPITAENKSNHTTGPKETNNSVGTQDDFDARNSNMEANHAQEYYVLPLWSSYTLTLKSSKVKNGDEKLNEDTDLKTNEELVDKDDQAFWRSLKGFKDKKKRQLMQDGIFTSASYDDEDAVADFINLEMIMNVNPIPTSRIHSIHPTTQYLRDPTSSVQTSSKVNKSSGAHAFVDAMQEKLLQFKIQNVWILVDLPFEKKAIGIKWVYRNKKDERGIVVRNKARLVAQGHRQEDEIDYDEVFALVARIEAKRIFLAFASYMGFKVYQMYMKSAFLYGKIDKEVYVSQPLGFIDPKFPNKVNKVVKALYGLHQGPRAWYATLSTFLVQSGYKRGIVDKTLFIKKDKNDIMLMSSMGELTFFLGLQVKQKEDGIFISQDKYVAEILKKFDFLSMKTANTPIETKKPLVKDKEAADVLGLSKNFTSLSCEEDLLCKKPTIVATLTTGAEYVAAASCCG</sequence>
<feature type="compositionally biased region" description="Low complexity" evidence="2">
    <location>
        <begin position="327"/>
        <end position="355"/>
    </location>
</feature>
<keyword evidence="1" id="KW-0863">Zinc-finger</keyword>
<dbReference type="PANTHER" id="PTHR11439:SF495">
    <property type="entry name" value="REVERSE TRANSCRIPTASE, RNA-DEPENDENT DNA POLYMERASE-RELATED"/>
    <property type="match status" value="1"/>
</dbReference>